<protein>
    <recommendedName>
        <fullName evidence="1">DUF427 domain-containing protein</fullName>
    </recommendedName>
</protein>
<proteinExistence type="predicted"/>
<gene>
    <name evidence="2" type="ORF">BB934_14760</name>
</gene>
<evidence type="ECO:0000313" key="2">
    <source>
        <dbReference type="EMBL" id="ANY79324.1"/>
    </source>
</evidence>
<dbReference type="OrthoDB" id="9815163at2"/>
<dbReference type="AlphaFoldDB" id="A0A1B2EH79"/>
<accession>A0A1B2EH79</accession>
<dbReference type="RefSeq" id="WP_099510333.1">
    <property type="nucleotide sequence ID" value="NZ_CP016616.1"/>
</dbReference>
<feature type="domain" description="DUF427" evidence="1">
    <location>
        <begin position="19"/>
        <end position="111"/>
    </location>
</feature>
<dbReference type="Gene3D" id="2.170.150.40">
    <property type="entry name" value="Domain of unknown function (DUF427)"/>
    <property type="match status" value="1"/>
</dbReference>
<name>A0A1B2EH79_9HYPH</name>
<dbReference type="PANTHER" id="PTHR34310:SF9">
    <property type="entry name" value="BLR5716 PROTEIN"/>
    <property type="match status" value="1"/>
</dbReference>
<reference evidence="2" key="1">
    <citation type="submission" date="2016-07" db="EMBL/GenBank/DDBJ databases">
        <title>Microvirga ossetica sp. nov. a new species of rhizobia isolated from root nodules of the legume species Vicia alpestris Steven originated from North Ossetia region in the Caucasus.</title>
        <authorList>
            <person name="Safronova V.I."/>
            <person name="Kuznetsova I.G."/>
            <person name="Sazanova A.L."/>
            <person name="Belimov A."/>
            <person name="Andronov E."/>
            <person name="Osledkin Y.S."/>
            <person name="Onishchuk O.P."/>
            <person name="Kurchak O.N."/>
            <person name="Shaposhnikov A.I."/>
            <person name="Willems A."/>
            <person name="Tikhonovich I.A."/>
        </authorList>
    </citation>
    <scope>NUCLEOTIDE SEQUENCE [LARGE SCALE GENOMIC DNA]</scope>
    <source>
        <strain evidence="2">V5/3M</strain>
    </source>
</reference>
<dbReference type="EMBL" id="CP016616">
    <property type="protein sequence ID" value="ANY79324.1"/>
    <property type="molecule type" value="Genomic_DNA"/>
</dbReference>
<dbReference type="InterPro" id="IPR038694">
    <property type="entry name" value="DUF427_sf"/>
</dbReference>
<sequence length="121" mass="13550">MKEPGPDHPITVTRNPHRIRVMLGGFIVAETTQALTLQEATLPAVQYIPREDVRMDLLDSTGHHTHCPYKGDASYFTVNGGGLVRENAAWSYETPFPAVEAIKEHVAFYPEKIDAIEEFND</sequence>
<dbReference type="InterPro" id="IPR007361">
    <property type="entry name" value="DUF427"/>
</dbReference>
<organism evidence="2">
    <name type="scientific">Microvirga ossetica</name>
    <dbReference type="NCBI Taxonomy" id="1882682"/>
    <lineage>
        <taxon>Bacteria</taxon>
        <taxon>Pseudomonadati</taxon>
        <taxon>Pseudomonadota</taxon>
        <taxon>Alphaproteobacteria</taxon>
        <taxon>Hyphomicrobiales</taxon>
        <taxon>Methylobacteriaceae</taxon>
        <taxon>Microvirga</taxon>
    </lineage>
</organism>
<dbReference type="PANTHER" id="PTHR34310">
    <property type="entry name" value="DUF427 DOMAIN PROTEIN (AFU_ORTHOLOGUE AFUA_3G02220)"/>
    <property type="match status" value="1"/>
</dbReference>
<dbReference type="Pfam" id="PF04248">
    <property type="entry name" value="NTP_transf_9"/>
    <property type="match status" value="1"/>
</dbReference>
<dbReference type="KEGG" id="moc:BB934_14760"/>
<evidence type="ECO:0000259" key="1">
    <source>
        <dbReference type="Pfam" id="PF04248"/>
    </source>
</evidence>